<dbReference type="EMBL" id="JAPYKS010000002">
    <property type="protein sequence ID" value="MEI9407928.1"/>
    <property type="molecule type" value="Genomic_DNA"/>
</dbReference>
<keyword evidence="3" id="KW-1185">Reference proteome</keyword>
<name>A0ABU8KSH1_9HYPH</name>
<evidence type="ECO:0000313" key="3">
    <source>
        <dbReference type="Proteomes" id="UP001387293"/>
    </source>
</evidence>
<protein>
    <submittedName>
        <fullName evidence="2">Uncharacterized protein</fullName>
    </submittedName>
</protein>
<gene>
    <name evidence="2" type="ORF">O7A60_03950</name>
</gene>
<proteinExistence type="predicted"/>
<comment type="caution">
    <text evidence="2">The sequence shown here is derived from an EMBL/GenBank/DDBJ whole genome shotgun (WGS) entry which is preliminary data.</text>
</comment>
<feature type="region of interest" description="Disordered" evidence="1">
    <location>
        <begin position="84"/>
        <end position="128"/>
    </location>
</feature>
<feature type="compositionally biased region" description="Basic residues" evidence="1">
    <location>
        <begin position="89"/>
        <end position="111"/>
    </location>
</feature>
<dbReference type="Proteomes" id="UP001387293">
    <property type="component" value="Unassembled WGS sequence"/>
</dbReference>
<dbReference type="RefSeq" id="WP_337105110.1">
    <property type="nucleotide sequence ID" value="NZ_JAPYKS010000002.1"/>
</dbReference>
<sequence length="128" mass="13181">MTRYATIITGDDGLEVVSAIGEFEGAAPRARLGRVEAVAPGVLIGMVRDEAGGFCFPQAGIGGQLIGLAKARLKAARPVGVARLAPAAKTKRGGKARKKSARSRKPARRAKQALPEAAAGDAKAQIHD</sequence>
<accession>A0ABU8KSH1</accession>
<evidence type="ECO:0000313" key="2">
    <source>
        <dbReference type="EMBL" id="MEI9407928.1"/>
    </source>
</evidence>
<organism evidence="2 3">
    <name type="scientific">Mesorhizobium salmacidum</name>
    <dbReference type="NCBI Taxonomy" id="3015171"/>
    <lineage>
        <taxon>Bacteria</taxon>
        <taxon>Pseudomonadati</taxon>
        <taxon>Pseudomonadota</taxon>
        <taxon>Alphaproteobacteria</taxon>
        <taxon>Hyphomicrobiales</taxon>
        <taxon>Phyllobacteriaceae</taxon>
        <taxon>Mesorhizobium</taxon>
    </lineage>
</organism>
<evidence type="ECO:0000256" key="1">
    <source>
        <dbReference type="SAM" id="MobiDB-lite"/>
    </source>
</evidence>
<reference evidence="2 3" key="1">
    <citation type="submission" date="2022-12" db="EMBL/GenBank/DDBJ databases">
        <authorList>
            <person name="Muema E."/>
        </authorList>
    </citation>
    <scope>NUCLEOTIDE SEQUENCE [LARGE SCALE GENOMIC DNA]</scope>
    <source>
        <strain evidence="3">1326</strain>
    </source>
</reference>